<dbReference type="Pfam" id="PF22588">
    <property type="entry name" value="dCache_1_like"/>
    <property type="match status" value="1"/>
</dbReference>
<dbReference type="InterPro" id="IPR036097">
    <property type="entry name" value="HisK_dim/P_sf"/>
</dbReference>
<dbReference type="EC" id="2.7.13.3" evidence="2"/>
<dbReference type="Gene3D" id="3.40.50.2300">
    <property type="match status" value="1"/>
</dbReference>
<keyword evidence="11" id="KW-0472">Membrane</keyword>
<dbReference type="InterPro" id="IPR000700">
    <property type="entry name" value="PAS-assoc_C"/>
</dbReference>
<dbReference type="SMART" id="SM00388">
    <property type="entry name" value="HisKA"/>
    <property type="match status" value="1"/>
</dbReference>
<dbReference type="PANTHER" id="PTHR43065:SF10">
    <property type="entry name" value="PEROXIDE STRESS-ACTIVATED HISTIDINE KINASE MAK3"/>
    <property type="match status" value="1"/>
</dbReference>
<comment type="catalytic activity">
    <reaction evidence="1">
        <text>ATP + protein L-histidine = ADP + protein N-phospho-L-histidine.</text>
        <dbReference type="EC" id="2.7.13.3"/>
    </reaction>
</comment>
<dbReference type="GO" id="GO:0006355">
    <property type="term" value="P:regulation of DNA-templated transcription"/>
    <property type="evidence" value="ECO:0007669"/>
    <property type="project" value="InterPro"/>
</dbReference>
<dbReference type="AlphaFoldDB" id="A0A286GRL9"/>
<dbReference type="Pfam" id="PF00989">
    <property type="entry name" value="PAS"/>
    <property type="match status" value="1"/>
</dbReference>
<dbReference type="SMART" id="SM00387">
    <property type="entry name" value="HATPase_c"/>
    <property type="match status" value="1"/>
</dbReference>
<dbReference type="GO" id="GO:0005524">
    <property type="term" value="F:ATP binding"/>
    <property type="evidence" value="ECO:0007669"/>
    <property type="project" value="UniProtKB-KW"/>
</dbReference>
<evidence type="ECO:0000259" key="15">
    <source>
        <dbReference type="PROSITE" id="PS50113"/>
    </source>
</evidence>
<dbReference type="InterPro" id="IPR054327">
    <property type="entry name" value="His-kinase-like_sensor"/>
</dbReference>
<feature type="transmembrane region" description="Helical" evidence="11">
    <location>
        <begin position="307"/>
        <end position="331"/>
    </location>
</feature>
<evidence type="ECO:0000256" key="8">
    <source>
        <dbReference type="ARBA" id="ARBA00023012"/>
    </source>
</evidence>
<evidence type="ECO:0000256" key="2">
    <source>
        <dbReference type="ARBA" id="ARBA00012438"/>
    </source>
</evidence>
<reference evidence="16 17" key="1">
    <citation type="submission" date="2017-09" db="EMBL/GenBank/DDBJ databases">
        <authorList>
            <person name="Ehlers B."/>
            <person name="Leendertz F.H."/>
        </authorList>
    </citation>
    <scope>NUCLEOTIDE SEQUENCE [LARGE SCALE GENOMIC DNA]</scope>
    <source>
        <strain evidence="16 17">USBA 140</strain>
    </source>
</reference>
<dbReference type="PROSITE" id="PS50113">
    <property type="entry name" value="PAC"/>
    <property type="match status" value="1"/>
</dbReference>
<dbReference type="CDD" id="cd00156">
    <property type="entry name" value="REC"/>
    <property type="match status" value="1"/>
</dbReference>
<dbReference type="RefSeq" id="WP_141415177.1">
    <property type="nucleotide sequence ID" value="NZ_OCNJ01000007.1"/>
</dbReference>
<organism evidence="16 17">
    <name type="scientific">Caenispirillum bisanense</name>
    <dbReference type="NCBI Taxonomy" id="414052"/>
    <lineage>
        <taxon>Bacteria</taxon>
        <taxon>Pseudomonadati</taxon>
        <taxon>Pseudomonadota</taxon>
        <taxon>Alphaproteobacteria</taxon>
        <taxon>Rhodospirillales</taxon>
        <taxon>Novispirillaceae</taxon>
        <taxon>Caenispirillum</taxon>
    </lineage>
</organism>
<dbReference type="EMBL" id="OCNJ01000007">
    <property type="protein sequence ID" value="SOD97816.1"/>
    <property type="molecule type" value="Genomic_DNA"/>
</dbReference>
<dbReference type="SUPFAM" id="SSF55785">
    <property type="entry name" value="PYP-like sensor domain (PAS domain)"/>
    <property type="match status" value="3"/>
</dbReference>
<dbReference type="InterPro" id="IPR003594">
    <property type="entry name" value="HATPase_dom"/>
</dbReference>
<feature type="domain" description="Response regulatory" evidence="13">
    <location>
        <begin position="986"/>
        <end position="1099"/>
    </location>
</feature>
<keyword evidence="8" id="KW-0902">Two-component regulatory system</keyword>
<sequence>MTAESIPPTSPTPAPSLDTAAGDAAAAAPAPTHGRRNQRRFRILWAAMVGVILGGLSLSAVSEFGKARSDADRAVADGALILKQHMLHHFEGADVILRHSAAEVATLGWEALNLDRTRLDLQALAEGSSWVHGLWLLDAAGERRIATAPADAAVRDALAVLARRAVDAPDGLLIGDPVAGAFGSGSLFLIGRPIRSADGAYLGVATLGIPGADLADVFSHSVLGRNGAIGLIRADGVVLARYPAVSGMVGRSIVDSTVFAEIRRGAESGTLRVDSVSDGRQRVVSFARVGNLPLAVTAAYSTSDVRAAAAAAMTLQWAFGGLVLLVLFGLYPMTMRRLRFEEAAAHDLAERELLFRSILNNVGVGITLVARDGTIRFANTGFDRLLHYPPGGLTGANIEDLTHPDDRLGTMYRVSRMEALGPSGIAYEKRYLRRDGQDVEALVTLSLKPRMGDQEPLLVGVIQDLTEQKAREKAIAFQNSLLRIQQEATPDGLLVVDAGGRVRSCNARFRELWRVPERLVEDGEAEALLAHVASHVVPGAATAGDEPGWTRLRLTDGRIVDALEGDLRDSAGALLGRVWFHRNVSARLAAEEALRESESRYRALVEQSPEAIVVHADDRVLFINRAALTLFGFGPADVPDGLAVTDLVAPSVREQVGEATRATAEVPWNGIQEDLQRRDGSLFDAWIISAPIRLHDRPAAQAVIRPLDVGDGVRGRLMQTAKMATLGQMAAGVAHELSQPLNILSMGLEGLRLRLAGGSVPPQETAEKLEMATRQCSRMAEIIDHIRVFSRSSKGRLSAFDAAGPLTAAVDMMRPVFARESVALEIDVPPRAGVVEGSPVEFEQVVINLLRNALDALLERRADGDVEPGWQATARLRVVPEPQAPQLLIEVSDNGPGVPRHLLQDIFEPFFTTKREGVGTGLGLSICMNAITKMGGTLRVENRGGAVFSIRLPLADNAVAEAAGAPVVGLSGGGTGAPMPGVPTGHVLLVEDEPLARQALAVYLIEHGFRVSTASDASEASAKARLDPPDAVIADLNLPGGDDGATLIRRLRERDPRLPALVVTGAVIADGDPVTRVATAVLLKPVDARRVVQALGEALAERRRAESAPI</sequence>
<dbReference type="PRINTS" id="PR00344">
    <property type="entry name" value="BCTRLSENSOR"/>
</dbReference>
<feature type="domain" description="Histidine kinase" evidence="12">
    <location>
        <begin position="732"/>
        <end position="956"/>
    </location>
</feature>
<dbReference type="NCBIfam" id="TIGR00229">
    <property type="entry name" value="sensory_box"/>
    <property type="match status" value="2"/>
</dbReference>
<feature type="region of interest" description="Disordered" evidence="10">
    <location>
        <begin position="1"/>
        <end position="33"/>
    </location>
</feature>
<dbReference type="InterPro" id="IPR000014">
    <property type="entry name" value="PAS"/>
</dbReference>
<feature type="domain" description="PAC" evidence="15">
    <location>
        <begin position="425"/>
        <end position="477"/>
    </location>
</feature>
<dbReference type="InterPro" id="IPR036890">
    <property type="entry name" value="HATPase_C_sf"/>
</dbReference>
<dbReference type="CDD" id="cd12914">
    <property type="entry name" value="PDC1_DGC_like"/>
    <property type="match status" value="1"/>
</dbReference>
<keyword evidence="17" id="KW-1185">Reference proteome</keyword>
<dbReference type="SUPFAM" id="SSF55874">
    <property type="entry name" value="ATPase domain of HSP90 chaperone/DNA topoisomerase II/histidine kinase"/>
    <property type="match status" value="1"/>
</dbReference>
<dbReference type="OrthoDB" id="9789238at2"/>
<dbReference type="InterPro" id="IPR035965">
    <property type="entry name" value="PAS-like_dom_sf"/>
</dbReference>
<feature type="transmembrane region" description="Helical" evidence="11">
    <location>
        <begin position="43"/>
        <end position="61"/>
    </location>
</feature>
<evidence type="ECO:0000256" key="10">
    <source>
        <dbReference type="SAM" id="MobiDB-lite"/>
    </source>
</evidence>
<evidence type="ECO:0000313" key="16">
    <source>
        <dbReference type="EMBL" id="SOD97816.1"/>
    </source>
</evidence>
<evidence type="ECO:0000256" key="5">
    <source>
        <dbReference type="ARBA" id="ARBA00022741"/>
    </source>
</evidence>
<keyword evidence="3 9" id="KW-0597">Phosphoprotein</keyword>
<dbReference type="InterPro" id="IPR013767">
    <property type="entry name" value="PAS_fold"/>
</dbReference>
<dbReference type="CDD" id="cd00130">
    <property type="entry name" value="PAS"/>
    <property type="match status" value="2"/>
</dbReference>
<dbReference type="SUPFAM" id="SSF52172">
    <property type="entry name" value="CheY-like"/>
    <property type="match status" value="1"/>
</dbReference>
<evidence type="ECO:0000256" key="11">
    <source>
        <dbReference type="SAM" id="Phobius"/>
    </source>
</evidence>
<dbReference type="InterPro" id="IPR004358">
    <property type="entry name" value="Sig_transdc_His_kin-like_C"/>
</dbReference>
<evidence type="ECO:0000259" key="14">
    <source>
        <dbReference type="PROSITE" id="PS50112"/>
    </source>
</evidence>
<keyword evidence="11" id="KW-1133">Transmembrane helix</keyword>
<dbReference type="GO" id="GO:0000155">
    <property type="term" value="F:phosphorelay sensor kinase activity"/>
    <property type="evidence" value="ECO:0007669"/>
    <property type="project" value="InterPro"/>
</dbReference>
<dbReference type="PROSITE" id="PS50109">
    <property type="entry name" value="HIS_KIN"/>
    <property type="match status" value="1"/>
</dbReference>
<dbReference type="PROSITE" id="PS50112">
    <property type="entry name" value="PAS"/>
    <property type="match status" value="2"/>
</dbReference>
<gene>
    <name evidence="16" type="ORF">SAMN05421508_10792</name>
</gene>
<dbReference type="InterPro" id="IPR011006">
    <property type="entry name" value="CheY-like_superfamily"/>
</dbReference>
<dbReference type="Pfam" id="PF00512">
    <property type="entry name" value="HisKA"/>
    <property type="match status" value="1"/>
</dbReference>
<feature type="modified residue" description="4-aspartylphosphate" evidence="9">
    <location>
        <position position="1035"/>
    </location>
</feature>
<dbReference type="SMART" id="SM00448">
    <property type="entry name" value="REC"/>
    <property type="match status" value="1"/>
</dbReference>
<dbReference type="CDD" id="cd12915">
    <property type="entry name" value="PDC2_DGC_like"/>
    <property type="match status" value="1"/>
</dbReference>
<keyword evidence="6" id="KW-0418">Kinase</keyword>
<dbReference type="PANTHER" id="PTHR43065">
    <property type="entry name" value="SENSOR HISTIDINE KINASE"/>
    <property type="match status" value="1"/>
</dbReference>
<dbReference type="SUPFAM" id="SSF47384">
    <property type="entry name" value="Homodimeric domain of signal transducing histidine kinase"/>
    <property type="match status" value="1"/>
</dbReference>
<dbReference type="Pfam" id="PF00072">
    <property type="entry name" value="Response_reg"/>
    <property type="match status" value="1"/>
</dbReference>
<dbReference type="SMART" id="SM00091">
    <property type="entry name" value="PAS"/>
    <property type="match status" value="3"/>
</dbReference>
<evidence type="ECO:0000256" key="9">
    <source>
        <dbReference type="PROSITE-ProRule" id="PRU00169"/>
    </source>
</evidence>
<feature type="compositionally biased region" description="Low complexity" evidence="10">
    <location>
        <begin position="15"/>
        <end position="32"/>
    </location>
</feature>
<keyword evidence="11" id="KW-0812">Transmembrane</keyword>
<dbReference type="PROSITE" id="PS50110">
    <property type="entry name" value="RESPONSE_REGULATORY"/>
    <property type="match status" value="1"/>
</dbReference>
<evidence type="ECO:0000256" key="7">
    <source>
        <dbReference type="ARBA" id="ARBA00022840"/>
    </source>
</evidence>
<accession>A0A286GRL9</accession>
<dbReference type="InterPro" id="IPR005467">
    <property type="entry name" value="His_kinase_dom"/>
</dbReference>
<dbReference type="Gene3D" id="3.30.450.20">
    <property type="entry name" value="PAS domain"/>
    <property type="match status" value="5"/>
</dbReference>
<feature type="domain" description="PAS" evidence="14">
    <location>
        <begin position="597"/>
        <end position="667"/>
    </location>
</feature>
<feature type="domain" description="PAS" evidence="14">
    <location>
        <begin position="351"/>
        <end position="407"/>
    </location>
</feature>
<protein>
    <recommendedName>
        <fullName evidence="2">histidine kinase</fullName>
        <ecNumber evidence="2">2.7.13.3</ecNumber>
    </recommendedName>
</protein>
<name>A0A286GRL9_9PROT</name>
<dbReference type="Gene3D" id="1.10.287.130">
    <property type="match status" value="1"/>
</dbReference>
<evidence type="ECO:0000256" key="6">
    <source>
        <dbReference type="ARBA" id="ARBA00022777"/>
    </source>
</evidence>
<evidence type="ECO:0000256" key="4">
    <source>
        <dbReference type="ARBA" id="ARBA00022679"/>
    </source>
</evidence>
<dbReference type="Gene3D" id="3.30.565.10">
    <property type="entry name" value="Histidine kinase-like ATPase, C-terminal domain"/>
    <property type="match status" value="1"/>
</dbReference>
<evidence type="ECO:0000259" key="12">
    <source>
        <dbReference type="PROSITE" id="PS50109"/>
    </source>
</evidence>
<evidence type="ECO:0000313" key="17">
    <source>
        <dbReference type="Proteomes" id="UP000219621"/>
    </source>
</evidence>
<keyword evidence="5" id="KW-0547">Nucleotide-binding</keyword>
<dbReference type="Proteomes" id="UP000219621">
    <property type="component" value="Unassembled WGS sequence"/>
</dbReference>
<evidence type="ECO:0000259" key="13">
    <source>
        <dbReference type="PROSITE" id="PS50110"/>
    </source>
</evidence>
<evidence type="ECO:0000256" key="1">
    <source>
        <dbReference type="ARBA" id="ARBA00000085"/>
    </source>
</evidence>
<evidence type="ECO:0000256" key="3">
    <source>
        <dbReference type="ARBA" id="ARBA00022553"/>
    </source>
</evidence>
<dbReference type="InterPro" id="IPR003661">
    <property type="entry name" value="HisK_dim/P_dom"/>
</dbReference>
<dbReference type="InterPro" id="IPR001789">
    <property type="entry name" value="Sig_transdc_resp-reg_receiver"/>
</dbReference>
<keyword evidence="4" id="KW-0808">Transferase</keyword>
<dbReference type="Pfam" id="PF02518">
    <property type="entry name" value="HATPase_c"/>
    <property type="match status" value="1"/>
</dbReference>
<dbReference type="Pfam" id="PF13188">
    <property type="entry name" value="PAS_8"/>
    <property type="match status" value="2"/>
</dbReference>
<dbReference type="CDD" id="cd00082">
    <property type="entry name" value="HisKA"/>
    <property type="match status" value="1"/>
</dbReference>
<keyword evidence="7" id="KW-0067">ATP-binding</keyword>
<proteinExistence type="predicted"/>